<proteinExistence type="predicted"/>
<reference evidence="2" key="1">
    <citation type="submission" date="2019-08" db="EMBL/GenBank/DDBJ databases">
        <authorList>
            <person name="Kucharzyk K."/>
            <person name="Murdoch R.W."/>
            <person name="Higgins S."/>
            <person name="Loffler F."/>
        </authorList>
    </citation>
    <scope>NUCLEOTIDE SEQUENCE</scope>
</reference>
<feature type="region of interest" description="Disordered" evidence="1">
    <location>
        <begin position="81"/>
        <end position="104"/>
    </location>
</feature>
<dbReference type="AlphaFoldDB" id="A0A644Z3L7"/>
<evidence type="ECO:0000313" key="2">
    <source>
        <dbReference type="EMBL" id="MPM35446.1"/>
    </source>
</evidence>
<accession>A0A644Z3L7</accession>
<evidence type="ECO:0000256" key="1">
    <source>
        <dbReference type="SAM" id="MobiDB-lite"/>
    </source>
</evidence>
<organism evidence="2">
    <name type="scientific">bioreactor metagenome</name>
    <dbReference type="NCBI Taxonomy" id="1076179"/>
    <lineage>
        <taxon>unclassified sequences</taxon>
        <taxon>metagenomes</taxon>
        <taxon>ecological metagenomes</taxon>
    </lineage>
</organism>
<name>A0A644Z3L7_9ZZZZ</name>
<dbReference type="EMBL" id="VSSQ01007288">
    <property type="protein sequence ID" value="MPM35446.1"/>
    <property type="molecule type" value="Genomic_DNA"/>
</dbReference>
<protein>
    <submittedName>
        <fullName evidence="2">Uncharacterized protein</fullName>
    </submittedName>
</protein>
<sequence length="104" mass="11031">MGDGVVGTDFPHCVPVGIDAVWVLALEREDVQNFPAKAELPHGSGSDRMHIPCVGQKLGDVGAIEGRAFLDLQAGLLQRLGKDNRGDKGSEVGDDKPTFHLLDG</sequence>
<comment type="caution">
    <text evidence="2">The sequence shown here is derived from an EMBL/GenBank/DDBJ whole genome shotgun (WGS) entry which is preliminary data.</text>
</comment>
<gene>
    <name evidence="2" type="ORF">SDC9_82038</name>
</gene>